<organism evidence="1 2">
    <name type="scientific">Clathrus columnatus</name>
    <dbReference type="NCBI Taxonomy" id="1419009"/>
    <lineage>
        <taxon>Eukaryota</taxon>
        <taxon>Fungi</taxon>
        <taxon>Dikarya</taxon>
        <taxon>Basidiomycota</taxon>
        <taxon>Agaricomycotina</taxon>
        <taxon>Agaricomycetes</taxon>
        <taxon>Phallomycetidae</taxon>
        <taxon>Phallales</taxon>
        <taxon>Clathraceae</taxon>
        <taxon>Clathrus</taxon>
    </lineage>
</organism>
<keyword evidence="2" id="KW-1185">Reference proteome</keyword>
<evidence type="ECO:0000313" key="1">
    <source>
        <dbReference type="EMBL" id="GJJ14836.1"/>
    </source>
</evidence>
<name>A0AAV5AJL2_9AGAM</name>
<evidence type="ECO:0000313" key="2">
    <source>
        <dbReference type="Proteomes" id="UP001050691"/>
    </source>
</evidence>
<sequence>MSPAPIRILDNPEIALNVVDAPLVDEDGDAVEDVDVEDDEPNGVDFDEKELLLVVGEVEPVLDEEPEEEEEEGLVAVGREEDGIVTVEDVPEVRGKVGLLALEGMETMLCVPLEIALVAITRLGS</sequence>
<proteinExistence type="predicted"/>
<dbReference type="Proteomes" id="UP001050691">
    <property type="component" value="Unassembled WGS sequence"/>
</dbReference>
<comment type="caution">
    <text evidence="1">The sequence shown here is derived from an EMBL/GenBank/DDBJ whole genome shotgun (WGS) entry which is preliminary data.</text>
</comment>
<dbReference type="EMBL" id="BPWL01000010">
    <property type="protein sequence ID" value="GJJ14836.1"/>
    <property type="molecule type" value="Genomic_DNA"/>
</dbReference>
<gene>
    <name evidence="1" type="ORF">Clacol_009104</name>
</gene>
<accession>A0AAV5AJL2</accession>
<dbReference type="AlphaFoldDB" id="A0AAV5AJL2"/>
<reference evidence="1" key="1">
    <citation type="submission" date="2021-10" db="EMBL/GenBank/DDBJ databases">
        <title>De novo Genome Assembly of Clathrus columnatus (Basidiomycota, Fungi) Using Illumina and Nanopore Sequence Data.</title>
        <authorList>
            <person name="Ogiso-Tanaka E."/>
            <person name="Itagaki H."/>
            <person name="Hosoya T."/>
            <person name="Hosaka K."/>
        </authorList>
    </citation>
    <scope>NUCLEOTIDE SEQUENCE</scope>
    <source>
        <strain evidence="1">MO-923</strain>
    </source>
</reference>
<protein>
    <submittedName>
        <fullName evidence="1">Uncharacterized protein</fullName>
    </submittedName>
</protein>